<gene>
    <name evidence="3" type="ORF">TPA0910_28460</name>
</gene>
<dbReference type="RefSeq" id="WP_236257038.1">
    <property type="nucleotide sequence ID" value="NZ_BNEK01000003.1"/>
</dbReference>
<feature type="transmembrane region" description="Helical" evidence="2">
    <location>
        <begin position="104"/>
        <end position="127"/>
    </location>
</feature>
<dbReference type="EMBL" id="BNEK01000003">
    <property type="protein sequence ID" value="GHJ28413.1"/>
    <property type="molecule type" value="Genomic_DNA"/>
</dbReference>
<feature type="region of interest" description="Disordered" evidence="1">
    <location>
        <begin position="1"/>
        <end position="20"/>
    </location>
</feature>
<evidence type="ECO:0000256" key="2">
    <source>
        <dbReference type="SAM" id="Phobius"/>
    </source>
</evidence>
<feature type="region of interest" description="Disordered" evidence="1">
    <location>
        <begin position="345"/>
        <end position="373"/>
    </location>
</feature>
<feature type="transmembrane region" description="Helical" evidence="2">
    <location>
        <begin position="156"/>
        <end position="180"/>
    </location>
</feature>
<keyword evidence="2" id="KW-0472">Membrane</keyword>
<keyword evidence="4" id="KW-1185">Reference proteome</keyword>
<evidence type="ECO:0000256" key="1">
    <source>
        <dbReference type="SAM" id="MobiDB-lite"/>
    </source>
</evidence>
<evidence type="ECO:0008006" key="5">
    <source>
        <dbReference type="Google" id="ProtNLM"/>
    </source>
</evidence>
<feature type="transmembrane region" description="Helical" evidence="2">
    <location>
        <begin position="256"/>
        <end position="277"/>
    </location>
</feature>
<keyword evidence="2" id="KW-0812">Transmembrane</keyword>
<name>A0ABQ3TYG5_STRHY</name>
<feature type="transmembrane region" description="Helical" evidence="2">
    <location>
        <begin position="44"/>
        <end position="68"/>
    </location>
</feature>
<evidence type="ECO:0000313" key="4">
    <source>
        <dbReference type="Proteomes" id="UP001054854"/>
    </source>
</evidence>
<feature type="transmembrane region" description="Helical" evidence="2">
    <location>
        <begin position="200"/>
        <end position="221"/>
    </location>
</feature>
<keyword evidence="2" id="KW-1133">Transmembrane helix</keyword>
<organism evidence="3 4">
    <name type="scientific">Streptomyces hygroscopicus</name>
    <dbReference type="NCBI Taxonomy" id="1912"/>
    <lineage>
        <taxon>Bacteria</taxon>
        <taxon>Bacillati</taxon>
        <taxon>Actinomycetota</taxon>
        <taxon>Actinomycetes</taxon>
        <taxon>Kitasatosporales</taxon>
        <taxon>Streptomycetaceae</taxon>
        <taxon>Streptomyces</taxon>
        <taxon>Streptomyces violaceusniger group</taxon>
    </lineage>
</organism>
<protein>
    <recommendedName>
        <fullName evidence="5">Integral membrane protein</fullName>
    </recommendedName>
</protein>
<accession>A0ABQ3TYG5</accession>
<feature type="transmembrane region" description="Helical" evidence="2">
    <location>
        <begin position="297"/>
        <end position="330"/>
    </location>
</feature>
<comment type="caution">
    <text evidence="3">The sequence shown here is derived from an EMBL/GenBank/DDBJ whole genome shotgun (WGS) entry which is preliminary data.</text>
</comment>
<proteinExistence type="predicted"/>
<evidence type="ECO:0000313" key="3">
    <source>
        <dbReference type="EMBL" id="GHJ28413.1"/>
    </source>
</evidence>
<sequence length="373" mass="39155">MAHDGDQSTGRVAEGVGDPAEQPGGIIGGALAVVGRYRSALYGFTLRVSALTAVLGCAIVAGGFAATWDTFEGVRDYADTNIANEDSYVAYADGGMPPLVRAGAVVSLLLLVLALSVVSVLHTAYAIGNSHATRDGGPLTTRELWRRTRRRFPAAFLVNTLTGLAVGAVEMAGLVLWGLADSGRVPGVEPTPLHETATPQYTLVGWVLPIAIGCLGPLLYFRLSVATAETVLEHRSPLMALYRSWVLTRRARWRTLGVGTLVTAAAVLVFWLARYAADPLAHLAGLGMLWLSDGNVWITGVLVMILPTAVALLLLPVVVMPLVCAVFACLHGELRAREATGRGAAAVGSSPAGRPRGTVHHRPQGSGRSHPPA</sequence>
<reference evidence="3" key="1">
    <citation type="submission" date="2024-05" db="EMBL/GenBank/DDBJ databases">
        <title>Whole genome shotgun sequence of Streptomyces hygroscopicus NBRC 113678.</title>
        <authorList>
            <person name="Komaki H."/>
            <person name="Tamura T."/>
        </authorList>
    </citation>
    <scope>NUCLEOTIDE SEQUENCE</scope>
    <source>
        <strain evidence="3">N11-34</strain>
    </source>
</reference>
<dbReference type="Proteomes" id="UP001054854">
    <property type="component" value="Unassembled WGS sequence"/>
</dbReference>